<organism evidence="3 4">
    <name type="scientific">Diploptera punctata</name>
    <name type="common">Pacific beetle cockroach</name>
    <dbReference type="NCBI Taxonomy" id="6984"/>
    <lineage>
        <taxon>Eukaryota</taxon>
        <taxon>Metazoa</taxon>
        <taxon>Ecdysozoa</taxon>
        <taxon>Arthropoda</taxon>
        <taxon>Hexapoda</taxon>
        <taxon>Insecta</taxon>
        <taxon>Pterygota</taxon>
        <taxon>Neoptera</taxon>
        <taxon>Polyneoptera</taxon>
        <taxon>Dictyoptera</taxon>
        <taxon>Blattodea</taxon>
        <taxon>Blaberoidea</taxon>
        <taxon>Blaberidae</taxon>
        <taxon>Diplopterinae</taxon>
        <taxon>Diploptera</taxon>
    </lineage>
</organism>
<feature type="compositionally biased region" description="Acidic residues" evidence="1">
    <location>
        <begin position="158"/>
        <end position="168"/>
    </location>
</feature>
<feature type="signal peptide" evidence="2">
    <location>
        <begin position="1"/>
        <end position="27"/>
    </location>
</feature>
<feature type="region of interest" description="Disordered" evidence="1">
    <location>
        <begin position="554"/>
        <end position="593"/>
    </location>
</feature>
<feature type="compositionally biased region" description="Low complexity" evidence="1">
    <location>
        <begin position="278"/>
        <end position="323"/>
    </location>
</feature>
<feature type="region of interest" description="Disordered" evidence="1">
    <location>
        <begin position="200"/>
        <end position="416"/>
    </location>
</feature>
<evidence type="ECO:0000256" key="2">
    <source>
        <dbReference type="SAM" id="SignalP"/>
    </source>
</evidence>
<feature type="compositionally biased region" description="Low complexity" evidence="1">
    <location>
        <begin position="569"/>
        <end position="579"/>
    </location>
</feature>
<name>A0AAD7Z899_DIPPU</name>
<protein>
    <submittedName>
        <fullName evidence="3">Uncharacterized protein</fullName>
    </submittedName>
</protein>
<accession>A0AAD7Z899</accession>
<gene>
    <name evidence="3" type="ORF">L9F63_007530</name>
</gene>
<feature type="compositionally biased region" description="Polar residues" evidence="1">
    <location>
        <begin position="253"/>
        <end position="262"/>
    </location>
</feature>
<evidence type="ECO:0000256" key="1">
    <source>
        <dbReference type="SAM" id="MobiDB-lite"/>
    </source>
</evidence>
<feature type="compositionally biased region" description="Polar residues" evidence="1">
    <location>
        <begin position="224"/>
        <end position="236"/>
    </location>
</feature>
<proteinExistence type="predicted"/>
<comment type="caution">
    <text evidence="3">The sequence shown here is derived from an EMBL/GenBank/DDBJ whole genome shotgun (WGS) entry which is preliminary data.</text>
</comment>
<feature type="compositionally biased region" description="Polar residues" evidence="1">
    <location>
        <begin position="334"/>
        <end position="356"/>
    </location>
</feature>
<feature type="compositionally biased region" description="Basic and acidic residues" evidence="1">
    <location>
        <begin position="394"/>
        <end position="414"/>
    </location>
</feature>
<feature type="compositionally biased region" description="Basic and acidic residues" evidence="1">
    <location>
        <begin position="324"/>
        <end position="333"/>
    </location>
</feature>
<reference evidence="3" key="1">
    <citation type="journal article" date="2023" name="IScience">
        <title>Live-bearing cockroach genome reveals convergent evolutionary mechanisms linked to viviparity in insects and beyond.</title>
        <authorList>
            <person name="Fouks B."/>
            <person name="Harrison M.C."/>
            <person name="Mikhailova A.A."/>
            <person name="Marchal E."/>
            <person name="English S."/>
            <person name="Carruthers M."/>
            <person name="Jennings E.C."/>
            <person name="Chiamaka E.L."/>
            <person name="Frigard R.A."/>
            <person name="Pippel M."/>
            <person name="Attardo G.M."/>
            <person name="Benoit J.B."/>
            <person name="Bornberg-Bauer E."/>
            <person name="Tobe S.S."/>
        </authorList>
    </citation>
    <scope>NUCLEOTIDE SEQUENCE</scope>
    <source>
        <strain evidence="3">Stay&amp;Tobe</strain>
    </source>
</reference>
<feature type="region of interest" description="Disordered" evidence="1">
    <location>
        <begin position="141"/>
        <end position="175"/>
    </location>
</feature>
<sequence>MFLTVFIHFQVIVIFLVILEPVAEVEGGGDSRLVIHTPQRVKTIHKYHTSEVYAKEFGHGEWYFRNKKPKGFRWGRPSHKPSSHRVRYRKGNHRKVGGGRVPFTSGKSYGMSNYAKNYRNWSPTRRPVRRYRDSYMNLYNSQESHENSEDNSSQMDYSEQEQEEDEYSSIEPKPSFGNAIKEIDYYAKRNRDFARGSIYDSISKSGTSRNGGRHRDTNYPRDSYTGSESHAETYSTLPDEFVNPPRSNVAKGFQSNASNSYRGQHFRPKNQSRRQIQSNNSNYRKNYNFNNNNYRNRNNNNRHNNRNYNNHNDNHNNYNTYNDNSHDRYKSSFENEGTTEFSTHSGGRQNDFNNYEANLGHDPYVDPSPGRKGNRFSNQNYERDQEPQFNNHDSSYKREGNHNFRGESGDRHNDQYSSAANHYRYNEEPVNIGHGTSFASGSFGPGSEYGFTTKGSEYGFTTNFEHSENIGNNFKSVQDSHFSGSDHFNTQQQATRHDFSFDKGTVLHDTVPSHTDRTLRESNGGIETEISITTSRPQNEDAYFKAFRAFSFRKGSSPTSVSGRQVQTNSASASSNPSSTQNRHNLRNIDQWTNYGPGHRVNNDHDIGFLEGLEDINDGI</sequence>
<reference evidence="3" key="2">
    <citation type="submission" date="2023-05" db="EMBL/GenBank/DDBJ databases">
        <authorList>
            <person name="Fouks B."/>
        </authorList>
    </citation>
    <scope>NUCLEOTIDE SEQUENCE</scope>
    <source>
        <strain evidence="3">Stay&amp;Tobe</strain>
        <tissue evidence="3">Testes</tissue>
    </source>
</reference>
<feature type="chain" id="PRO_5041938868" evidence="2">
    <location>
        <begin position="28"/>
        <end position="620"/>
    </location>
</feature>
<keyword evidence="2" id="KW-0732">Signal</keyword>
<feature type="compositionally biased region" description="Polar residues" evidence="1">
    <location>
        <begin position="580"/>
        <end position="593"/>
    </location>
</feature>
<keyword evidence="4" id="KW-1185">Reference proteome</keyword>
<evidence type="ECO:0000313" key="3">
    <source>
        <dbReference type="EMBL" id="KAJ9575596.1"/>
    </source>
</evidence>
<dbReference type="AlphaFoldDB" id="A0AAD7Z899"/>
<feature type="compositionally biased region" description="Polar residues" evidence="1">
    <location>
        <begin position="200"/>
        <end position="210"/>
    </location>
</feature>
<feature type="compositionally biased region" description="Polar residues" evidence="1">
    <location>
        <begin position="554"/>
        <end position="568"/>
    </location>
</feature>
<evidence type="ECO:0000313" key="4">
    <source>
        <dbReference type="Proteomes" id="UP001233999"/>
    </source>
</evidence>
<feature type="region of interest" description="Disordered" evidence="1">
    <location>
        <begin position="506"/>
        <end position="534"/>
    </location>
</feature>
<dbReference type="EMBL" id="JASPKZ010009828">
    <property type="protein sequence ID" value="KAJ9575596.1"/>
    <property type="molecule type" value="Genomic_DNA"/>
</dbReference>
<dbReference type="Proteomes" id="UP001233999">
    <property type="component" value="Unassembled WGS sequence"/>
</dbReference>